<dbReference type="GO" id="GO:0007165">
    <property type="term" value="P:signal transduction"/>
    <property type="evidence" value="ECO:0007669"/>
    <property type="project" value="TreeGrafter"/>
</dbReference>
<dbReference type="PANTHER" id="PTHR45948">
    <property type="entry name" value="DUAL SPECIFICITY PROTEIN PHOSPHATASE DDB_G0269404-RELATED"/>
    <property type="match status" value="1"/>
</dbReference>
<dbReference type="Proteomes" id="UP000799779">
    <property type="component" value="Unassembled WGS sequence"/>
</dbReference>
<dbReference type="PROSITE" id="PS50054">
    <property type="entry name" value="TYR_PHOSPHATASE_DUAL"/>
    <property type="match status" value="1"/>
</dbReference>
<dbReference type="InterPro" id="IPR016130">
    <property type="entry name" value="Tyr_Pase_AS"/>
</dbReference>
<keyword evidence="9" id="KW-1185">Reference proteome</keyword>
<dbReference type="PANTHER" id="PTHR45948:SF2">
    <property type="entry name" value="DUAL SPECIFICITY PROTEIN PHOSPHATASE"/>
    <property type="match status" value="1"/>
</dbReference>
<dbReference type="PROSITE" id="PS00383">
    <property type="entry name" value="TYR_PHOSPHATASE_1"/>
    <property type="match status" value="1"/>
</dbReference>
<reference evidence="8" key="1">
    <citation type="journal article" date="2020" name="Stud. Mycol.">
        <title>101 Dothideomycetes genomes: a test case for predicting lifestyles and emergence of pathogens.</title>
        <authorList>
            <person name="Haridas S."/>
            <person name="Albert R."/>
            <person name="Binder M."/>
            <person name="Bloem J."/>
            <person name="Labutti K."/>
            <person name="Salamov A."/>
            <person name="Andreopoulos B."/>
            <person name="Baker S."/>
            <person name="Barry K."/>
            <person name="Bills G."/>
            <person name="Bluhm B."/>
            <person name="Cannon C."/>
            <person name="Castanera R."/>
            <person name="Culley D."/>
            <person name="Daum C."/>
            <person name="Ezra D."/>
            <person name="Gonzalez J."/>
            <person name="Henrissat B."/>
            <person name="Kuo A."/>
            <person name="Liang C."/>
            <person name="Lipzen A."/>
            <person name="Lutzoni F."/>
            <person name="Magnuson J."/>
            <person name="Mondo S."/>
            <person name="Nolan M."/>
            <person name="Ohm R."/>
            <person name="Pangilinan J."/>
            <person name="Park H.-J."/>
            <person name="Ramirez L."/>
            <person name="Alfaro M."/>
            <person name="Sun H."/>
            <person name="Tritt A."/>
            <person name="Yoshinaga Y."/>
            <person name="Zwiers L.-H."/>
            <person name="Turgeon B."/>
            <person name="Goodwin S."/>
            <person name="Spatafora J."/>
            <person name="Crous P."/>
            <person name="Grigoriev I."/>
        </authorList>
    </citation>
    <scope>NUCLEOTIDE SEQUENCE</scope>
    <source>
        <strain evidence="8">CBS 123094</strain>
    </source>
</reference>
<feature type="non-terminal residue" evidence="8">
    <location>
        <position position="180"/>
    </location>
</feature>
<dbReference type="Gene3D" id="3.90.190.10">
    <property type="entry name" value="Protein tyrosine phosphatase superfamily"/>
    <property type="match status" value="1"/>
</dbReference>
<name>A0A6A5WXJ9_9PLEO</name>
<dbReference type="AlphaFoldDB" id="A0A6A5WXJ9"/>
<evidence type="ECO:0000256" key="5">
    <source>
        <dbReference type="ARBA" id="ARBA00048336"/>
    </source>
</evidence>
<dbReference type="InterPro" id="IPR000387">
    <property type="entry name" value="Tyr_Pase_dom"/>
</dbReference>
<evidence type="ECO:0000313" key="8">
    <source>
        <dbReference type="EMBL" id="KAF2006432.1"/>
    </source>
</evidence>
<evidence type="ECO:0000256" key="2">
    <source>
        <dbReference type="ARBA" id="ARBA00022801"/>
    </source>
</evidence>
<feature type="domain" description="Tyrosine specific protein phosphatases" evidence="7">
    <location>
        <begin position="68"/>
        <end position="131"/>
    </location>
</feature>
<comment type="catalytic activity">
    <reaction evidence="4">
        <text>O-phospho-L-seryl-[protein] + H2O = L-seryl-[protein] + phosphate</text>
        <dbReference type="Rhea" id="RHEA:20629"/>
        <dbReference type="Rhea" id="RHEA-COMP:9863"/>
        <dbReference type="Rhea" id="RHEA-COMP:11604"/>
        <dbReference type="ChEBI" id="CHEBI:15377"/>
        <dbReference type="ChEBI" id="CHEBI:29999"/>
        <dbReference type="ChEBI" id="CHEBI:43474"/>
        <dbReference type="ChEBI" id="CHEBI:83421"/>
        <dbReference type="EC" id="3.1.3.16"/>
    </reaction>
</comment>
<accession>A0A6A5WXJ9</accession>
<evidence type="ECO:0000313" key="9">
    <source>
        <dbReference type="Proteomes" id="UP000799779"/>
    </source>
</evidence>
<keyword evidence="2" id="KW-0378">Hydrolase</keyword>
<organism evidence="8 9">
    <name type="scientific">Amniculicola lignicola CBS 123094</name>
    <dbReference type="NCBI Taxonomy" id="1392246"/>
    <lineage>
        <taxon>Eukaryota</taxon>
        <taxon>Fungi</taxon>
        <taxon>Dikarya</taxon>
        <taxon>Ascomycota</taxon>
        <taxon>Pezizomycotina</taxon>
        <taxon>Dothideomycetes</taxon>
        <taxon>Pleosporomycetidae</taxon>
        <taxon>Pleosporales</taxon>
        <taxon>Amniculicolaceae</taxon>
        <taxon>Amniculicola</taxon>
    </lineage>
</organism>
<sequence length="180" mass="20720">MGLIDPIPRLPTLHIGGLYALYQTPLLLSSSITHVISVLDYTIQLPASPPLSHLLIEVEDDPNVNLLQHFPRTNAFISDALGGNEEEGRRGVFVHCAMGKSRSATIVIAYLMDRFSLSPSVALEWLCEGRPVCDPNWGFKEQLLVWEEMLKERDEEARRVIYERWLSTRFIGEWWEWEER</sequence>
<dbReference type="Pfam" id="PF00782">
    <property type="entry name" value="DSPc"/>
    <property type="match status" value="1"/>
</dbReference>
<keyword evidence="3" id="KW-0904">Protein phosphatase</keyword>
<evidence type="ECO:0000256" key="1">
    <source>
        <dbReference type="ARBA" id="ARBA00008601"/>
    </source>
</evidence>
<gene>
    <name evidence="8" type="ORF">P154DRAFT_456272</name>
</gene>
<feature type="domain" description="Tyrosine-protein phosphatase" evidence="6">
    <location>
        <begin position="5"/>
        <end position="152"/>
    </location>
</feature>
<proteinExistence type="inferred from homology"/>
<evidence type="ECO:0000256" key="4">
    <source>
        <dbReference type="ARBA" id="ARBA00047761"/>
    </source>
</evidence>
<dbReference type="InterPro" id="IPR000340">
    <property type="entry name" value="Dual-sp_phosphatase_cat-dom"/>
</dbReference>
<evidence type="ECO:0000256" key="3">
    <source>
        <dbReference type="ARBA" id="ARBA00022912"/>
    </source>
</evidence>
<dbReference type="InterPro" id="IPR029021">
    <property type="entry name" value="Prot-tyrosine_phosphatase-like"/>
</dbReference>
<dbReference type="SMART" id="SM00195">
    <property type="entry name" value="DSPc"/>
    <property type="match status" value="1"/>
</dbReference>
<comment type="catalytic activity">
    <reaction evidence="5">
        <text>O-phospho-L-threonyl-[protein] + H2O = L-threonyl-[protein] + phosphate</text>
        <dbReference type="Rhea" id="RHEA:47004"/>
        <dbReference type="Rhea" id="RHEA-COMP:11060"/>
        <dbReference type="Rhea" id="RHEA-COMP:11605"/>
        <dbReference type="ChEBI" id="CHEBI:15377"/>
        <dbReference type="ChEBI" id="CHEBI:30013"/>
        <dbReference type="ChEBI" id="CHEBI:43474"/>
        <dbReference type="ChEBI" id="CHEBI:61977"/>
        <dbReference type="EC" id="3.1.3.16"/>
    </reaction>
</comment>
<dbReference type="GO" id="GO:0004722">
    <property type="term" value="F:protein serine/threonine phosphatase activity"/>
    <property type="evidence" value="ECO:0007669"/>
    <property type="project" value="UniProtKB-EC"/>
</dbReference>
<dbReference type="OrthoDB" id="10252009at2759"/>
<evidence type="ECO:0000259" key="7">
    <source>
        <dbReference type="PROSITE" id="PS50056"/>
    </source>
</evidence>
<evidence type="ECO:0000259" key="6">
    <source>
        <dbReference type="PROSITE" id="PS50054"/>
    </source>
</evidence>
<dbReference type="SUPFAM" id="SSF52799">
    <property type="entry name" value="(Phosphotyrosine protein) phosphatases II"/>
    <property type="match status" value="1"/>
</dbReference>
<protein>
    <submittedName>
        <fullName evidence="8">Phosphatases II</fullName>
    </submittedName>
</protein>
<dbReference type="PROSITE" id="PS50056">
    <property type="entry name" value="TYR_PHOSPHATASE_2"/>
    <property type="match status" value="1"/>
</dbReference>
<comment type="similarity">
    <text evidence="1">Belongs to the protein-tyrosine phosphatase family. Non-receptor class dual specificity subfamily.</text>
</comment>
<dbReference type="EMBL" id="ML977560">
    <property type="protein sequence ID" value="KAF2006432.1"/>
    <property type="molecule type" value="Genomic_DNA"/>
</dbReference>
<dbReference type="GO" id="GO:0005829">
    <property type="term" value="C:cytosol"/>
    <property type="evidence" value="ECO:0007669"/>
    <property type="project" value="TreeGrafter"/>
</dbReference>
<dbReference type="GO" id="GO:0004725">
    <property type="term" value="F:protein tyrosine phosphatase activity"/>
    <property type="evidence" value="ECO:0007669"/>
    <property type="project" value="TreeGrafter"/>
</dbReference>
<dbReference type="InterPro" id="IPR020422">
    <property type="entry name" value="TYR_PHOSPHATASE_DUAL_dom"/>
</dbReference>